<sequence length="93" mass="10378">MQQGEQSNEVTAILLPSRADRWLFHRGDSEKTNSGRIWSSLSCLLHSALRRARTPAAARMPPPALAQPTSPRVTTRIGLKRSDDPSRHNHNGR</sequence>
<evidence type="ECO:0000313" key="3">
    <source>
        <dbReference type="Proteomes" id="UP000001817"/>
    </source>
</evidence>
<gene>
    <name evidence="2" type="ORF">Bxe_C1367</name>
</gene>
<evidence type="ECO:0000313" key="2">
    <source>
        <dbReference type="EMBL" id="ABE37215.1"/>
    </source>
</evidence>
<name>Q13FC4_PARXL</name>
<keyword evidence="3" id="KW-1185">Reference proteome</keyword>
<proteinExistence type="predicted"/>
<organism evidence="2 3">
    <name type="scientific">Paraburkholderia xenovorans (strain LB400)</name>
    <dbReference type="NCBI Taxonomy" id="266265"/>
    <lineage>
        <taxon>Bacteria</taxon>
        <taxon>Pseudomonadati</taxon>
        <taxon>Pseudomonadota</taxon>
        <taxon>Betaproteobacteria</taxon>
        <taxon>Burkholderiales</taxon>
        <taxon>Burkholderiaceae</taxon>
        <taxon>Paraburkholderia</taxon>
    </lineage>
</organism>
<dbReference type="EMBL" id="CP000272">
    <property type="protein sequence ID" value="ABE37215.1"/>
    <property type="molecule type" value="Genomic_DNA"/>
</dbReference>
<accession>Q13FC4</accession>
<dbReference type="Proteomes" id="UP000001817">
    <property type="component" value="Chromosome 3"/>
</dbReference>
<feature type="region of interest" description="Disordered" evidence="1">
    <location>
        <begin position="53"/>
        <end position="93"/>
    </location>
</feature>
<evidence type="ECO:0000256" key="1">
    <source>
        <dbReference type="SAM" id="MobiDB-lite"/>
    </source>
</evidence>
<reference evidence="2 3" key="1">
    <citation type="journal article" date="2006" name="Proc. Natl. Acad. Sci. U.S.A.">
        <title>Burkholderia xenovorans LB400 harbors a multi-replicon, 9.73-Mbp genome shaped for versatility.</title>
        <authorList>
            <person name="Chain P.S."/>
            <person name="Denef V.J."/>
            <person name="Konstantinidis K.T."/>
            <person name="Vergez L.M."/>
            <person name="Agullo L."/>
            <person name="Reyes V.L."/>
            <person name="Hauser L."/>
            <person name="Cordova M."/>
            <person name="Gomez L."/>
            <person name="Gonzalez M."/>
            <person name="Land M."/>
            <person name="Lao V."/>
            <person name="Larimer F."/>
            <person name="LiPuma J.J."/>
            <person name="Mahenthiralingam E."/>
            <person name="Malfatti S.A."/>
            <person name="Marx C.J."/>
            <person name="Parnell J.J."/>
            <person name="Ramette A."/>
            <person name="Richardson P."/>
            <person name="Seeger M."/>
            <person name="Smith D."/>
            <person name="Spilker T."/>
            <person name="Sul W.J."/>
            <person name="Tsoi T.V."/>
            <person name="Ulrich L.E."/>
            <person name="Zhulin I.B."/>
            <person name="Tiedje J.M."/>
        </authorList>
    </citation>
    <scope>NUCLEOTIDE SEQUENCE [LARGE SCALE GENOMIC DNA]</scope>
    <source>
        <strain evidence="2 3">LB400</strain>
    </source>
</reference>
<dbReference type="AlphaFoldDB" id="Q13FC4"/>
<protein>
    <submittedName>
        <fullName evidence="2">Uncharacterized protein</fullName>
    </submittedName>
</protein>
<dbReference type="KEGG" id="bxe:Bxe_C1367"/>